<proteinExistence type="predicted"/>
<feature type="transmembrane region" description="Helical" evidence="1">
    <location>
        <begin position="6"/>
        <end position="25"/>
    </location>
</feature>
<dbReference type="EMBL" id="MN740764">
    <property type="protein sequence ID" value="QHS82263.1"/>
    <property type="molecule type" value="Genomic_DNA"/>
</dbReference>
<evidence type="ECO:0000313" key="2">
    <source>
        <dbReference type="EMBL" id="QHS82263.1"/>
    </source>
</evidence>
<keyword evidence="1" id="KW-0812">Transmembrane</keyword>
<reference evidence="2" key="1">
    <citation type="journal article" date="2020" name="Nature">
        <title>Giant virus diversity and host interactions through global metagenomics.</title>
        <authorList>
            <person name="Schulz F."/>
            <person name="Roux S."/>
            <person name="Paez-Espino D."/>
            <person name="Jungbluth S."/>
            <person name="Walsh D.A."/>
            <person name="Denef V.J."/>
            <person name="McMahon K.D."/>
            <person name="Konstantinidis K.T."/>
            <person name="Eloe-Fadrosh E.A."/>
            <person name="Kyrpides N.C."/>
            <person name="Woyke T."/>
        </authorList>
    </citation>
    <scope>NUCLEOTIDE SEQUENCE</scope>
    <source>
        <strain evidence="2">GVMAG-S-1101165-79</strain>
    </source>
</reference>
<feature type="transmembrane region" description="Helical" evidence="1">
    <location>
        <begin position="45"/>
        <end position="66"/>
    </location>
</feature>
<accession>A0A6C0AS05</accession>
<name>A0A6C0AS05_9ZZZZ</name>
<feature type="transmembrane region" description="Helical" evidence="1">
    <location>
        <begin position="86"/>
        <end position="106"/>
    </location>
</feature>
<sequence length="294" mass="32946">MANSYLNIVTFLFTTIIYYFIKPTLTYQILNNEEEYKKHLKSNYLYLAVYLVLVLVVQFIVNASIISTTCGGEITENMGAAGVFTFIPWILIFGVVIVILTIFPGFKSAFSDVVGYFYVSGQANNILTELLVNPDIEKKMNGDKPASPSTEMTGGAEIDQNKRAAMQDAADAIIKICGNTSILINQIVPSNFVQYWDILTPLMKEKYQTPGPDSQEIKDHLFSLVVTRDNIGEAMWYLYTGILLTSIVQLKLTSRGCVSNPKTMEQNYQKFLQVEQQNQAKQAKIEGTTYTITG</sequence>
<dbReference type="AlphaFoldDB" id="A0A6C0AS05"/>
<keyword evidence="1" id="KW-1133">Transmembrane helix</keyword>
<evidence type="ECO:0000256" key="1">
    <source>
        <dbReference type="SAM" id="Phobius"/>
    </source>
</evidence>
<protein>
    <submittedName>
        <fullName evidence="2">Uncharacterized protein</fullName>
    </submittedName>
</protein>
<keyword evidence="1" id="KW-0472">Membrane</keyword>
<organism evidence="2">
    <name type="scientific">viral metagenome</name>
    <dbReference type="NCBI Taxonomy" id="1070528"/>
    <lineage>
        <taxon>unclassified sequences</taxon>
        <taxon>metagenomes</taxon>
        <taxon>organismal metagenomes</taxon>
    </lineage>
</organism>